<sequence length="148" mass="15932">MASMTPNPEALDLKAGPSWSSFEQFRSQGAKALDSVRGGAIATLQTKTGQYRILAESDFQALLGLARDAERLRVGLRVVVKAVRVVQNHPDSDSLSLLSEAVAVLGELPELPARGNFTPLAPEGLEVEEDLEVILDGAQISRPLDLRE</sequence>
<gene>
    <name evidence="1" type="ORF">DSM107010_62080</name>
</gene>
<name>A0AB37UB45_9CYAN</name>
<protein>
    <submittedName>
        <fullName evidence="1">Uncharacterized protein</fullName>
    </submittedName>
</protein>
<keyword evidence="2" id="KW-1185">Reference proteome</keyword>
<evidence type="ECO:0000313" key="1">
    <source>
        <dbReference type="EMBL" id="RUT02668.1"/>
    </source>
</evidence>
<accession>A0AB37UB45</accession>
<dbReference type="EMBL" id="RSCK01000106">
    <property type="protein sequence ID" value="RUT02668.1"/>
    <property type="molecule type" value="Genomic_DNA"/>
</dbReference>
<proteinExistence type="predicted"/>
<comment type="caution">
    <text evidence="1">The sequence shown here is derived from an EMBL/GenBank/DDBJ whole genome shotgun (WGS) entry which is preliminary data.</text>
</comment>
<evidence type="ECO:0000313" key="2">
    <source>
        <dbReference type="Proteomes" id="UP000282574"/>
    </source>
</evidence>
<dbReference type="Proteomes" id="UP000282574">
    <property type="component" value="Unassembled WGS sequence"/>
</dbReference>
<organism evidence="1 2">
    <name type="scientific">Chroococcidiopsis cubana SAG 39.79</name>
    <dbReference type="NCBI Taxonomy" id="388085"/>
    <lineage>
        <taxon>Bacteria</taxon>
        <taxon>Bacillati</taxon>
        <taxon>Cyanobacteriota</taxon>
        <taxon>Cyanophyceae</taxon>
        <taxon>Chroococcidiopsidales</taxon>
        <taxon>Chroococcidiopsidaceae</taxon>
        <taxon>Chroococcidiopsis</taxon>
    </lineage>
</organism>
<reference evidence="1 2" key="1">
    <citation type="journal article" date="2019" name="Genome Biol. Evol.">
        <title>Day and night: Metabolic profiles and evolutionary relationships of six axenic non-marine cyanobacteria.</title>
        <authorList>
            <person name="Will S.E."/>
            <person name="Henke P."/>
            <person name="Boedeker C."/>
            <person name="Huang S."/>
            <person name="Brinkmann H."/>
            <person name="Rohde M."/>
            <person name="Jarek M."/>
            <person name="Friedl T."/>
            <person name="Seufert S."/>
            <person name="Schumacher M."/>
            <person name="Overmann J."/>
            <person name="Neumann-Schaal M."/>
            <person name="Petersen J."/>
        </authorList>
    </citation>
    <scope>NUCLEOTIDE SEQUENCE [LARGE SCALE GENOMIC DNA]</scope>
    <source>
        <strain evidence="1 2">SAG 39.79</strain>
    </source>
</reference>
<dbReference type="AlphaFoldDB" id="A0AB37UB45"/>
<dbReference type="RefSeq" id="WP_106169171.1">
    <property type="nucleotide sequence ID" value="NZ_JAVKZF010000004.1"/>
</dbReference>